<dbReference type="PANTHER" id="PTHR46115">
    <property type="entry name" value="THIOREDOXIN-LIKE PROTEIN 1"/>
    <property type="match status" value="1"/>
</dbReference>
<protein>
    <submittedName>
        <fullName evidence="4">DnaJ (Hsp40), subfamily C, member 8</fullName>
    </submittedName>
</protein>
<sequence>MSKQPIEITSVSDWNTTLRAAKASGQTVIVDFHALWCGPCKQIAPIYASFAAQYPFTRFLRVDVDGQDTKPIAAKYQISAMPTFLVFKPNPSDPNAKIGEVVETLKGADPQGLRRIIAAHASHAYAPKGGLPAAEAEEAKKKGNAAFAEGRYKDAVQEYTKAIELAPKSGVLYANRALAYIKLIQSQDTPLEERKSLRPKAVQDAQRATDLEERWGKAWVRMAEALLLTTDEEAMSDIEESRRAEGRKLGLQGAEEALENAIRLSEGKVEAEAQKMLEDVHKLLATT</sequence>
<dbReference type="InterPro" id="IPR011990">
    <property type="entry name" value="TPR-like_helical_dom_sf"/>
</dbReference>
<dbReference type="PROSITE" id="PS00194">
    <property type="entry name" value="THIOREDOXIN_1"/>
    <property type="match status" value="1"/>
</dbReference>
<reference evidence="4 5" key="1">
    <citation type="submission" date="2024-01" db="EMBL/GenBank/DDBJ databases">
        <title>A draft genome for the cacao thread blight pathogen Marasmiellus scandens.</title>
        <authorList>
            <person name="Baruah I.K."/>
            <person name="Leung J."/>
            <person name="Bukari Y."/>
            <person name="Amoako-Attah I."/>
            <person name="Meinhardt L.W."/>
            <person name="Bailey B.A."/>
            <person name="Cohen S.P."/>
        </authorList>
    </citation>
    <scope>NUCLEOTIDE SEQUENCE [LARGE SCALE GENOMIC DNA]</scope>
    <source>
        <strain evidence="4 5">GH-19</strain>
    </source>
</reference>
<dbReference type="InterPro" id="IPR019734">
    <property type="entry name" value="TPR_rpt"/>
</dbReference>
<dbReference type="Gene3D" id="1.25.40.10">
    <property type="entry name" value="Tetratricopeptide repeat domain"/>
    <property type="match status" value="1"/>
</dbReference>
<dbReference type="EMBL" id="JBANRG010000001">
    <property type="protein sequence ID" value="KAK7472343.1"/>
    <property type="molecule type" value="Genomic_DNA"/>
</dbReference>
<name>A0ABR1K4H9_9AGAR</name>
<dbReference type="InterPro" id="IPR013766">
    <property type="entry name" value="Thioredoxin_domain"/>
</dbReference>
<dbReference type="PROSITE" id="PS50005">
    <property type="entry name" value="TPR"/>
    <property type="match status" value="1"/>
</dbReference>
<keyword evidence="2" id="KW-0802">TPR repeat</keyword>
<organism evidence="4 5">
    <name type="scientific">Marasmiellus scandens</name>
    <dbReference type="NCBI Taxonomy" id="2682957"/>
    <lineage>
        <taxon>Eukaryota</taxon>
        <taxon>Fungi</taxon>
        <taxon>Dikarya</taxon>
        <taxon>Basidiomycota</taxon>
        <taxon>Agaricomycotina</taxon>
        <taxon>Agaricomycetes</taxon>
        <taxon>Agaricomycetidae</taxon>
        <taxon>Agaricales</taxon>
        <taxon>Marasmiineae</taxon>
        <taxon>Omphalotaceae</taxon>
        <taxon>Marasmiellus</taxon>
    </lineage>
</organism>
<evidence type="ECO:0000256" key="1">
    <source>
        <dbReference type="ARBA" id="ARBA00023157"/>
    </source>
</evidence>
<keyword evidence="5" id="KW-1185">Reference proteome</keyword>
<dbReference type="SMART" id="SM00028">
    <property type="entry name" value="TPR"/>
    <property type="match status" value="1"/>
</dbReference>
<dbReference type="SUPFAM" id="SSF52833">
    <property type="entry name" value="Thioredoxin-like"/>
    <property type="match status" value="1"/>
</dbReference>
<evidence type="ECO:0000256" key="2">
    <source>
        <dbReference type="PROSITE-ProRule" id="PRU00339"/>
    </source>
</evidence>
<dbReference type="SUPFAM" id="SSF48452">
    <property type="entry name" value="TPR-like"/>
    <property type="match status" value="1"/>
</dbReference>
<dbReference type="Pfam" id="PF00085">
    <property type="entry name" value="Thioredoxin"/>
    <property type="match status" value="1"/>
</dbReference>
<proteinExistence type="predicted"/>
<dbReference type="PROSITE" id="PS51352">
    <property type="entry name" value="THIOREDOXIN_2"/>
    <property type="match status" value="1"/>
</dbReference>
<dbReference type="Proteomes" id="UP001498398">
    <property type="component" value="Unassembled WGS sequence"/>
</dbReference>
<keyword evidence="1" id="KW-1015">Disulfide bond</keyword>
<dbReference type="PRINTS" id="PR00421">
    <property type="entry name" value="THIOREDOXIN"/>
</dbReference>
<feature type="repeat" description="TPR" evidence="2">
    <location>
        <begin position="136"/>
        <end position="169"/>
    </location>
</feature>
<accession>A0ABR1K4H9</accession>
<dbReference type="Pfam" id="PF13414">
    <property type="entry name" value="TPR_11"/>
    <property type="match status" value="1"/>
</dbReference>
<dbReference type="InterPro" id="IPR017937">
    <property type="entry name" value="Thioredoxin_CS"/>
</dbReference>
<feature type="domain" description="Thioredoxin" evidence="3">
    <location>
        <begin position="1"/>
        <end position="122"/>
    </location>
</feature>
<evidence type="ECO:0000313" key="4">
    <source>
        <dbReference type="EMBL" id="KAK7472343.1"/>
    </source>
</evidence>
<gene>
    <name evidence="4" type="primary">DNAJC8</name>
    <name evidence="4" type="ORF">VKT23_000462</name>
</gene>
<dbReference type="CDD" id="cd02947">
    <property type="entry name" value="TRX_family"/>
    <property type="match status" value="1"/>
</dbReference>
<evidence type="ECO:0000313" key="5">
    <source>
        <dbReference type="Proteomes" id="UP001498398"/>
    </source>
</evidence>
<dbReference type="Gene3D" id="3.40.30.10">
    <property type="entry name" value="Glutaredoxin"/>
    <property type="match status" value="1"/>
</dbReference>
<dbReference type="InterPro" id="IPR036249">
    <property type="entry name" value="Thioredoxin-like_sf"/>
</dbReference>
<evidence type="ECO:0000259" key="3">
    <source>
        <dbReference type="PROSITE" id="PS51352"/>
    </source>
</evidence>
<comment type="caution">
    <text evidence="4">The sequence shown here is derived from an EMBL/GenBank/DDBJ whole genome shotgun (WGS) entry which is preliminary data.</text>
</comment>